<accession>A0A6J4P937</accession>
<gene>
    <name evidence="2" type="ORF">AVDCRST_MAG66-1807</name>
</gene>
<dbReference type="AlphaFoldDB" id="A0A6J4P937"/>
<evidence type="ECO:0000313" key="2">
    <source>
        <dbReference type="EMBL" id="CAA9406841.1"/>
    </source>
</evidence>
<sequence>CRTGYPRVSASCWSSTPPAPRGRCCPTSRRCWAARPGARSGSSPATRPRGGP</sequence>
<dbReference type="EMBL" id="CADCUS010000263">
    <property type="protein sequence ID" value="CAA9406841.1"/>
    <property type="molecule type" value="Genomic_DNA"/>
</dbReference>
<reference evidence="2" key="1">
    <citation type="submission" date="2020-02" db="EMBL/GenBank/DDBJ databases">
        <authorList>
            <person name="Meier V. D."/>
        </authorList>
    </citation>
    <scope>NUCLEOTIDE SEQUENCE</scope>
    <source>
        <strain evidence="2">AVDCRST_MAG66</strain>
    </source>
</reference>
<feature type="region of interest" description="Disordered" evidence="1">
    <location>
        <begin position="33"/>
        <end position="52"/>
    </location>
</feature>
<name>A0A6J4P937_9PSEU</name>
<proteinExistence type="predicted"/>
<evidence type="ECO:0000256" key="1">
    <source>
        <dbReference type="SAM" id="MobiDB-lite"/>
    </source>
</evidence>
<protein>
    <submittedName>
        <fullName evidence="2">Uncharacterized protein</fullName>
    </submittedName>
</protein>
<feature type="region of interest" description="Disordered" evidence="1">
    <location>
        <begin position="1"/>
        <end position="23"/>
    </location>
</feature>
<organism evidence="2">
    <name type="scientific">uncultured Pseudonocardia sp</name>
    <dbReference type="NCBI Taxonomy" id="211455"/>
    <lineage>
        <taxon>Bacteria</taxon>
        <taxon>Bacillati</taxon>
        <taxon>Actinomycetota</taxon>
        <taxon>Actinomycetes</taxon>
        <taxon>Pseudonocardiales</taxon>
        <taxon>Pseudonocardiaceae</taxon>
        <taxon>Pseudonocardia</taxon>
        <taxon>environmental samples</taxon>
    </lineage>
</organism>
<feature type="non-terminal residue" evidence="2">
    <location>
        <position position="52"/>
    </location>
</feature>
<feature type="non-terminal residue" evidence="2">
    <location>
        <position position="1"/>
    </location>
</feature>